<evidence type="ECO:0000259" key="2">
    <source>
        <dbReference type="Pfam" id="PF01757"/>
    </source>
</evidence>
<evidence type="ECO:0000259" key="3">
    <source>
        <dbReference type="Pfam" id="PF19040"/>
    </source>
</evidence>
<dbReference type="Pfam" id="PF01757">
    <property type="entry name" value="Acyl_transf_3"/>
    <property type="match status" value="1"/>
</dbReference>
<feature type="transmembrane region" description="Helical" evidence="1">
    <location>
        <begin position="341"/>
        <end position="361"/>
    </location>
</feature>
<feature type="transmembrane region" description="Helical" evidence="1">
    <location>
        <begin position="273"/>
        <end position="294"/>
    </location>
</feature>
<dbReference type="Proteomes" id="UP000069241">
    <property type="component" value="Chromosome"/>
</dbReference>
<dbReference type="GO" id="GO:0016747">
    <property type="term" value="F:acyltransferase activity, transferring groups other than amino-acyl groups"/>
    <property type="evidence" value="ECO:0007669"/>
    <property type="project" value="InterPro"/>
</dbReference>
<feature type="transmembrane region" description="Helical" evidence="1">
    <location>
        <begin position="80"/>
        <end position="99"/>
    </location>
</feature>
<reference evidence="5" key="1">
    <citation type="submission" date="2016-02" db="EMBL/GenBank/DDBJ databases">
        <authorList>
            <person name="Holder M.E."/>
            <person name="Ajami N.J."/>
            <person name="Petrosino J.F."/>
        </authorList>
    </citation>
    <scope>NUCLEOTIDE SEQUENCE [LARGE SCALE GENOMIC DNA]</scope>
    <source>
        <strain evidence="5">CCUG 45958</strain>
    </source>
</reference>
<name>A0A0X8JK86_9BACT</name>
<keyword evidence="5" id="KW-1185">Reference proteome</keyword>
<accession>A0A0X8JK86</accession>
<dbReference type="KEGG" id="dfi:AXF13_09455"/>
<evidence type="ECO:0000313" key="4">
    <source>
        <dbReference type="EMBL" id="AMD90325.1"/>
    </source>
</evidence>
<dbReference type="GO" id="GO:0016020">
    <property type="term" value="C:membrane"/>
    <property type="evidence" value="ECO:0007669"/>
    <property type="project" value="TreeGrafter"/>
</dbReference>
<feature type="transmembrane region" description="Helical" evidence="1">
    <location>
        <begin position="39"/>
        <end position="59"/>
    </location>
</feature>
<feature type="transmembrane region" description="Helical" evidence="1">
    <location>
        <begin position="248"/>
        <end position="267"/>
    </location>
</feature>
<keyword evidence="1" id="KW-1133">Transmembrane helix</keyword>
<dbReference type="PANTHER" id="PTHR23028:SF53">
    <property type="entry name" value="ACYL_TRANSF_3 DOMAIN-CONTAINING PROTEIN"/>
    <property type="match status" value="1"/>
</dbReference>
<dbReference type="InterPro" id="IPR043968">
    <property type="entry name" value="SGNH"/>
</dbReference>
<sequence>MDNANSQSIAYRPDIDGLRAVAVLLVVAFHAFPTRVQGGFMGVDIFFVISGYLICWIILKDLEQEAFSFSNFYARRILRIFPALLLVLATVLVTGWFILLPDEYKTLGKHVLGGTAFMDNILLWRETGYFDAAAKAKPLLHLWSLGIEEQFYIVFPLLLWLSAKRHFRAAGIILILGLLSFMDNIYLHRIDGTADFYSPLPRIWELLAGAALCAVMRQASTRKAYLKIDTLCARLLYKKAPDNDGRSLSLVLAALGSILLGMGLLLSRQDKPWPGWYAVFPVAGTLAFIAAGPLNGISRYLLCNRFAVFVGKISYPFYLWHWPFLSYAFILNGGLDSGTRFLRVGLVGLAFVLAVGTYFLVEKPIRFGARARTGKLYALIAAMLLLAGAGLSVKLLDGLPERARFKEIAATLKQLERPLLTDEAGVRYAGIAKDALTYCRYTDARADTTVAVVGDSHAQSAYHGIAQLGRKAGYNTLLLGWWIPGGEVWNPGLARKETRPLLEILKKKKDIRKVFICTRGMCYITATHNAGDRDGVFQNPPVGEKLFRESLQKFVAMLHAAGKEVFIITENPELPADTRDYINRNSKVMQGKNSFPDLYKTDIIHRQQPYLAILSGIKNATIVGTIEGFCPTDKCTAFSDDGLPLYYDDDHLSFAGSVFQAEHILRPYLVAQPR</sequence>
<evidence type="ECO:0000256" key="1">
    <source>
        <dbReference type="SAM" id="Phobius"/>
    </source>
</evidence>
<feature type="transmembrane region" description="Helical" evidence="1">
    <location>
        <begin position="167"/>
        <end position="187"/>
    </location>
</feature>
<keyword evidence="1" id="KW-0472">Membrane</keyword>
<feature type="domain" description="Acyltransferase 3" evidence="2">
    <location>
        <begin position="14"/>
        <end position="355"/>
    </location>
</feature>
<feature type="domain" description="SGNH" evidence="3">
    <location>
        <begin position="435"/>
        <end position="663"/>
    </location>
</feature>
<dbReference type="RefSeq" id="WP_062252870.1">
    <property type="nucleotide sequence ID" value="NZ_CP014229.1"/>
</dbReference>
<dbReference type="AlphaFoldDB" id="A0A0X8JK86"/>
<feature type="transmembrane region" description="Helical" evidence="1">
    <location>
        <begin position="140"/>
        <end position="160"/>
    </location>
</feature>
<keyword evidence="1" id="KW-0812">Transmembrane</keyword>
<feature type="transmembrane region" description="Helical" evidence="1">
    <location>
        <begin position="376"/>
        <end position="396"/>
    </location>
</feature>
<evidence type="ECO:0000313" key="5">
    <source>
        <dbReference type="Proteomes" id="UP000069241"/>
    </source>
</evidence>
<dbReference type="InterPro" id="IPR002656">
    <property type="entry name" value="Acyl_transf_3_dom"/>
</dbReference>
<dbReference type="GO" id="GO:0009103">
    <property type="term" value="P:lipopolysaccharide biosynthetic process"/>
    <property type="evidence" value="ECO:0007669"/>
    <property type="project" value="TreeGrafter"/>
</dbReference>
<dbReference type="Pfam" id="PF19040">
    <property type="entry name" value="SGNH"/>
    <property type="match status" value="1"/>
</dbReference>
<gene>
    <name evidence="4" type="ORF">AXF13_09455</name>
</gene>
<protein>
    <recommendedName>
        <fullName evidence="6">Acyltransferase</fullName>
    </recommendedName>
</protein>
<proteinExistence type="predicted"/>
<dbReference type="PANTHER" id="PTHR23028">
    <property type="entry name" value="ACETYLTRANSFERASE"/>
    <property type="match status" value="1"/>
</dbReference>
<dbReference type="EMBL" id="CP014229">
    <property type="protein sequence ID" value="AMD90325.1"/>
    <property type="molecule type" value="Genomic_DNA"/>
</dbReference>
<feature type="transmembrane region" description="Helical" evidence="1">
    <location>
        <begin position="17"/>
        <end position="33"/>
    </location>
</feature>
<dbReference type="STRING" id="44742.AXF13_09455"/>
<evidence type="ECO:0008006" key="6">
    <source>
        <dbReference type="Google" id="ProtNLM"/>
    </source>
</evidence>
<organism evidence="4 5">
    <name type="scientific">Desulfovibrio fairfieldensis</name>
    <dbReference type="NCBI Taxonomy" id="44742"/>
    <lineage>
        <taxon>Bacteria</taxon>
        <taxon>Pseudomonadati</taxon>
        <taxon>Thermodesulfobacteriota</taxon>
        <taxon>Desulfovibrionia</taxon>
        <taxon>Desulfovibrionales</taxon>
        <taxon>Desulfovibrionaceae</taxon>
        <taxon>Desulfovibrio</taxon>
    </lineage>
</organism>
<dbReference type="InterPro" id="IPR050879">
    <property type="entry name" value="Acyltransferase_3"/>
</dbReference>